<feature type="domain" description="Glycosyltransferase subfamily 4-like N-terminal" evidence="3">
    <location>
        <begin position="19"/>
        <end position="163"/>
    </location>
</feature>
<dbReference type="Pfam" id="PF13439">
    <property type="entry name" value="Glyco_transf_4"/>
    <property type="match status" value="1"/>
</dbReference>
<dbReference type="Proteomes" id="UP000236173">
    <property type="component" value="Unassembled WGS sequence"/>
</dbReference>
<dbReference type="FunFam" id="3.40.50.2000:FF:000119">
    <property type="entry name" value="Glycosyl transferase group 1"/>
    <property type="match status" value="1"/>
</dbReference>
<dbReference type="InterPro" id="IPR001296">
    <property type="entry name" value="Glyco_trans_1"/>
</dbReference>
<name>A0A2H5XBR7_9BACT</name>
<dbReference type="PANTHER" id="PTHR46401:SF2">
    <property type="entry name" value="GLYCOSYLTRANSFERASE WBBK-RELATED"/>
    <property type="match status" value="1"/>
</dbReference>
<accession>A0A2H5XBR7</accession>
<dbReference type="Pfam" id="PF00534">
    <property type="entry name" value="Glycos_transf_1"/>
    <property type="match status" value="1"/>
</dbReference>
<dbReference type="PANTHER" id="PTHR46401">
    <property type="entry name" value="GLYCOSYLTRANSFERASE WBBK-RELATED"/>
    <property type="match status" value="1"/>
</dbReference>
<dbReference type="SUPFAM" id="SSF53756">
    <property type="entry name" value="UDP-Glycosyltransferase/glycogen phosphorylase"/>
    <property type="match status" value="1"/>
</dbReference>
<dbReference type="Gene3D" id="3.40.50.2000">
    <property type="entry name" value="Glycogen Phosphorylase B"/>
    <property type="match status" value="2"/>
</dbReference>
<dbReference type="GO" id="GO:0009103">
    <property type="term" value="P:lipopolysaccharide biosynthetic process"/>
    <property type="evidence" value="ECO:0007669"/>
    <property type="project" value="TreeGrafter"/>
</dbReference>
<gene>
    <name evidence="4" type="primary">pglJ</name>
    <name evidence="4" type="ORF">HRbin17_01155</name>
</gene>
<dbReference type="AlphaFoldDB" id="A0A2H5XBR7"/>
<organism evidence="4 5">
    <name type="scientific">Candidatus Fervidibacter japonicus</name>
    <dbReference type="NCBI Taxonomy" id="2035412"/>
    <lineage>
        <taxon>Bacteria</taxon>
        <taxon>Candidatus Fervidibacterota</taxon>
        <taxon>Candidatus Fervidibacter</taxon>
    </lineage>
</organism>
<dbReference type="EMBL" id="BEHT01000013">
    <property type="protein sequence ID" value="GBC98641.1"/>
    <property type="molecule type" value="Genomic_DNA"/>
</dbReference>
<evidence type="ECO:0000313" key="5">
    <source>
        <dbReference type="Proteomes" id="UP000236173"/>
    </source>
</evidence>
<keyword evidence="4" id="KW-0328">Glycosyltransferase</keyword>
<protein>
    <submittedName>
        <fullName evidence="4">N-acetylgalactosamine-N, N'-diacetylbacillosaminyl-diphospho-undecaprenol 4-alpha-N-acetylgalactosaminyltransferase</fullName>
        <ecNumber evidence="4">2.4.1.291</ecNumber>
    </submittedName>
</protein>
<evidence type="ECO:0000313" key="4">
    <source>
        <dbReference type="EMBL" id="GBC98641.1"/>
    </source>
</evidence>
<evidence type="ECO:0000259" key="2">
    <source>
        <dbReference type="Pfam" id="PF00534"/>
    </source>
</evidence>
<sequence length="370" mass="41915">MRVGLDARVLFGPHTGDRTYLLNLLQQFARMDLPHEFTLFTDRRGELPFALPSNFRLMRLPRLSRWLYTGALLPCACAVHRVDLLHGQYIAPLVASCPTVTTVHDVHWRRFPETFPTKDRWLMDIFLTLTFRRVVSVITDSRASQEDIVAFFGVPRHKVRVIYLAAEERFFVRLPEGQRRRVLERYGLTDGYVLFVGVLQPRKNPVRLLHAFAALDATTRQRHPLVFVGKIGWKVQGLLQSVSELRLTECVRFTGYVPDEDLPALYQGATVFAYPALWEGFGLPVVEAMASGAPVLTSDTSSLREIAEGAAVLVDPLRVESIAEGLRRLLADADLRAALRQKGYARALQFSWRKTAEATLRVYEEVAATP</sequence>
<dbReference type="InterPro" id="IPR028098">
    <property type="entry name" value="Glyco_trans_4-like_N"/>
</dbReference>
<dbReference type="EC" id="2.4.1.291" evidence="4"/>
<evidence type="ECO:0000256" key="1">
    <source>
        <dbReference type="ARBA" id="ARBA00022679"/>
    </source>
</evidence>
<evidence type="ECO:0000259" key="3">
    <source>
        <dbReference type="Pfam" id="PF13439"/>
    </source>
</evidence>
<comment type="caution">
    <text evidence="4">The sequence shown here is derived from an EMBL/GenBank/DDBJ whole genome shotgun (WGS) entry which is preliminary data.</text>
</comment>
<feature type="domain" description="Glycosyl transferase family 1" evidence="2">
    <location>
        <begin position="189"/>
        <end position="345"/>
    </location>
</feature>
<keyword evidence="1 4" id="KW-0808">Transferase</keyword>
<reference evidence="5" key="1">
    <citation type="submission" date="2017-09" db="EMBL/GenBank/DDBJ databases">
        <title>Metaegenomics of thermophilic ammonia-oxidizing enrichment culture.</title>
        <authorList>
            <person name="Kato S."/>
            <person name="Suzuki K."/>
        </authorList>
    </citation>
    <scope>NUCLEOTIDE SEQUENCE [LARGE SCALE GENOMIC DNA]</scope>
</reference>
<dbReference type="CDD" id="cd03809">
    <property type="entry name" value="GT4_MtfB-like"/>
    <property type="match status" value="1"/>
</dbReference>
<proteinExistence type="predicted"/>
<dbReference type="GO" id="GO:0016757">
    <property type="term" value="F:glycosyltransferase activity"/>
    <property type="evidence" value="ECO:0007669"/>
    <property type="project" value="UniProtKB-KW"/>
</dbReference>